<feature type="non-terminal residue" evidence="3">
    <location>
        <position position="1"/>
    </location>
</feature>
<dbReference type="OrthoDB" id="9518664at2759"/>
<dbReference type="Pfam" id="PF00079">
    <property type="entry name" value="Serpin"/>
    <property type="match status" value="1"/>
</dbReference>
<dbReference type="EMBL" id="BDIP01006419">
    <property type="protein sequence ID" value="GIQ90616.1"/>
    <property type="molecule type" value="Genomic_DNA"/>
</dbReference>
<keyword evidence="4" id="KW-1185">Reference proteome</keyword>
<dbReference type="PANTHER" id="PTHR11461">
    <property type="entry name" value="SERINE PROTEASE INHIBITOR, SERPIN"/>
    <property type="match status" value="1"/>
</dbReference>
<dbReference type="GO" id="GO:0005615">
    <property type="term" value="C:extracellular space"/>
    <property type="evidence" value="ECO:0007669"/>
    <property type="project" value="InterPro"/>
</dbReference>
<sequence>PKFKMESTHELLPMLKGMGAPTTNLDCTHTLGSPMEITSVVQKAVLEVDELGTTAAAVTAELMLCMAGRPTEPEPEVICDRPFWFLLFLGETLLFKAAKCDF</sequence>
<dbReference type="InterPro" id="IPR042185">
    <property type="entry name" value="Serpin_sf_2"/>
</dbReference>
<dbReference type="PANTHER" id="PTHR11461:SF211">
    <property type="entry name" value="GH10112P-RELATED"/>
    <property type="match status" value="1"/>
</dbReference>
<comment type="caution">
    <text evidence="3">The sequence shown here is derived from an EMBL/GenBank/DDBJ whole genome shotgun (WGS) entry which is preliminary data.</text>
</comment>
<protein>
    <submittedName>
        <fullName evidence="3">Serpin family protein</fullName>
    </submittedName>
</protein>
<evidence type="ECO:0000313" key="3">
    <source>
        <dbReference type="EMBL" id="GIQ90616.1"/>
    </source>
</evidence>
<accession>A0A9K3D826</accession>
<dbReference type="InterPro" id="IPR000215">
    <property type="entry name" value="Serpin_fam"/>
</dbReference>
<name>A0A9K3D826_9EUKA</name>
<dbReference type="Proteomes" id="UP000265618">
    <property type="component" value="Unassembled WGS sequence"/>
</dbReference>
<gene>
    <name evidence="3" type="ORF">KIPB_013474</name>
</gene>
<comment type="similarity">
    <text evidence="1">Belongs to the serpin family.</text>
</comment>
<dbReference type="AlphaFoldDB" id="A0A9K3D826"/>
<dbReference type="InterPro" id="IPR023796">
    <property type="entry name" value="Serpin_dom"/>
</dbReference>
<dbReference type="InterPro" id="IPR036186">
    <property type="entry name" value="Serpin_sf"/>
</dbReference>
<feature type="domain" description="Serpin" evidence="2">
    <location>
        <begin position="1"/>
        <end position="92"/>
    </location>
</feature>
<evidence type="ECO:0000256" key="1">
    <source>
        <dbReference type="ARBA" id="ARBA00009500"/>
    </source>
</evidence>
<dbReference type="GO" id="GO:0004867">
    <property type="term" value="F:serine-type endopeptidase inhibitor activity"/>
    <property type="evidence" value="ECO:0007669"/>
    <property type="project" value="InterPro"/>
</dbReference>
<proteinExistence type="inferred from homology"/>
<dbReference type="Gene3D" id="2.30.39.10">
    <property type="entry name" value="Alpha-1-antitrypsin, domain 1"/>
    <property type="match status" value="1"/>
</dbReference>
<dbReference type="SUPFAM" id="SSF56574">
    <property type="entry name" value="Serpins"/>
    <property type="match status" value="1"/>
</dbReference>
<evidence type="ECO:0000259" key="2">
    <source>
        <dbReference type="Pfam" id="PF00079"/>
    </source>
</evidence>
<evidence type="ECO:0000313" key="4">
    <source>
        <dbReference type="Proteomes" id="UP000265618"/>
    </source>
</evidence>
<organism evidence="3 4">
    <name type="scientific">Kipferlia bialata</name>
    <dbReference type="NCBI Taxonomy" id="797122"/>
    <lineage>
        <taxon>Eukaryota</taxon>
        <taxon>Metamonada</taxon>
        <taxon>Carpediemonas-like organisms</taxon>
        <taxon>Kipferlia</taxon>
    </lineage>
</organism>
<dbReference type="InterPro" id="IPR042178">
    <property type="entry name" value="Serpin_sf_1"/>
</dbReference>
<dbReference type="Gene3D" id="3.30.497.10">
    <property type="entry name" value="Antithrombin, subunit I, domain 2"/>
    <property type="match status" value="1"/>
</dbReference>
<reference evidence="3 4" key="1">
    <citation type="journal article" date="2018" name="PLoS ONE">
        <title>The draft genome of Kipferlia bialata reveals reductive genome evolution in fornicate parasites.</title>
        <authorList>
            <person name="Tanifuji G."/>
            <person name="Takabayashi S."/>
            <person name="Kume K."/>
            <person name="Takagi M."/>
            <person name="Nakayama T."/>
            <person name="Kamikawa R."/>
            <person name="Inagaki Y."/>
            <person name="Hashimoto T."/>
        </authorList>
    </citation>
    <scope>NUCLEOTIDE SEQUENCE [LARGE SCALE GENOMIC DNA]</scope>
    <source>
        <strain evidence="3">NY0173</strain>
    </source>
</reference>